<dbReference type="EC" id="1.1.1.399" evidence="3"/>
<evidence type="ECO:0000313" key="11">
    <source>
        <dbReference type="EMBL" id="PJF35495.1"/>
    </source>
</evidence>
<gene>
    <name evidence="11" type="ORF">CUN49_10290</name>
    <name evidence="12" type="ORF">CUN50_02520</name>
</gene>
<comment type="catalytic activity">
    <reaction evidence="7">
        <text>(R)-2-hydroxyglutarate + NAD(+) = 2-oxoglutarate + NADH + H(+)</text>
        <dbReference type="Rhea" id="RHEA:49612"/>
        <dbReference type="ChEBI" id="CHEBI:15378"/>
        <dbReference type="ChEBI" id="CHEBI:15801"/>
        <dbReference type="ChEBI" id="CHEBI:16810"/>
        <dbReference type="ChEBI" id="CHEBI:57540"/>
        <dbReference type="ChEBI" id="CHEBI:57945"/>
        <dbReference type="EC" id="1.1.1.399"/>
    </reaction>
</comment>
<keyword evidence="4 8" id="KW-0560">Oxidoreductase</keyword>
<dbReference type="Proteomes" id="UP000229681">
    <property type="component" value="Unassembled WGS sequence"/>
</dbReference>
<reference evidence="13 14" key="1">
    <citation type="submission" date="2017-11" db="EMBL/GenBank/DDBJ databases">
        <title>Evolution of Phototrophy in the Chloroflexi Phylum Driven by Horizontal Gene Transfer.</title>
        <authorList>
            <person name="Ward L.M."/>
            <person name="Hemp J."/>
            <person name="Shih P.M."/>
            <person name="Mcglynn S.E."/>
            <person name="Fischer W."/>
        </authorList>
    </citation>
    <scope>NUCLEOTIDE SEQUENCE [LARGE SCALE GENOMIC DNA]</scope>
    <source>
        <strain evidence="12">CP1_1M</strain>
        <strain evidence="11">JP3_13</strain>
    </source>
</reference>
<dbReference type="InterPro" id="IPR006139">
    <property type="entry name" value="D-isomer_2_OHA_DH_cat_dom"/>
</dbReference>
<evidence type="ECO:0000256" key="6">
    <source>
        <dbReference type="ARBA" id="ARBA00030455"/>
    </source>
</evidence>
<comment type="caution">
    <text evidence="12">The sequence shown here is derived from an EMBL/GenBank/DDBJ whole genome shotgun (WGS) entry which is preliminary data.</text>
</comment>
<dbReference type="PROSITE" id="PS00739">
    <property type="entry name" value="ADOHCYASE_2"/>
    <property type="match status" value="1"/>
</dbReference>
<protein>
    <recommendedName>
        <fullName evidence="6">2-oxoglutarate reductase</fullName>
        <ecNumber evidence="3">1.1.1.399</ecNumber>
    </recommendedName>
    <alternativeName>
        <fullName evidence="6">2-oxoglutarate reductase</fullName>
    </alternativeName>
</protein>
<dbReference type="EMBL" id="PGTM01000148">
    <property type="protein sequence ID" value="PJF35495.1"/>
    <property type="molecule type" value="Genomic_DNA"/>
</dbReference>
<dbReference type="SUPFAM" id="SSF52283">
    <property type="entry name" value="Formate/glycerate dehydrogenase catalytic domain-like"/>
    <property type="match status" value="1"/>
</dbReference>
<dbReference type="Proteomes" id="UP000228947">
    <property type="component" value="Unassembled WGS sequence"/>
</dbReference>
<dbReference type="InterPro" id="IPR050857">
    <property type="entry name" value="D-2-hydroxyacid_DH"/>
</dbReference>
<dbReference type="InterPro" id="IPR029753">
    <property type="entry name" value="D-isomer_DH_CS"/>
</dbReference>
<dbReference type="PROSITE" id="PS00671">
    <property type="entry name" value="D_2_HYDROXYACID_DH_3"/>
    <property type="match status" value="1"/>
</dbReference>
<dbReference type="InterPro" id="IPR036291">
    <property type="entry name" value="NAD(P)-bd_dom_sf"/>
</dbReference>
<sequence>MYHILVPDNLDKAGLKLLEAAEGVTVQAAAKMSREEVLAAIPNADALIIRSATKVDRAMLEAAPKLKLIGRAGVGVDNVDLAAATERGIVVMNAPDGNTVATAELAIGLMLALARHIPAADGSLKAGQWERKAYMGIELRGKTLGLVGFGRVGRAVAKRAAAFEMTIIAYDPYVSQEVATPYGVQMVSLDELYARADFISLHASVTPENYHMINAESIAKMKDGVRIVNDSRGALIDEHALAEAIKSGKVAGAALDVYEEEPPKPDNPLIGLRGVIHTPHLGASTYEAQDEVAVQIAQQVLDALFKGVYRNVVNPEVLKGA</sequence>
<accession>A0A2M8PD67</accession>
<dbReference type="AlphaFoldDB" id="A0A2M8PZB7"/>
<evidence type="ECO:0000256" key="2">
    <source>
        <dbReference type="ARBA" id="ARBA00005854"/>
    </source>
</evidence>
<feature type="domain" description="D-isomer specific 2-hydroxyacid dehydrogenase NAD-binding" evidence="10">
    <location>
        <begin position="107"/>
        <end position="282"/>
    </location>
</feature>
<dbReference type="CDD" id="cd12173">
    <property type="entry name" value="PGDH_4"/>
    <property type="match status" value="1"/>
</dbReference>
<dbReference type="InterPro" id="IPR020082">
    <property type="entry name" value="S-Ado-L-homoCys_hydrolase_CS"/>
</dbReference>
<evidence type="ECO:0000313" key="13">
    <source>
        <dbReference type="Proteomes" id="UP000228947"/>
    </source>
</evidence>
<evidence type="ECO:0000256" key="1">
    <source>
        <dbReference type="ARBA" id="ARBA00003800"/>
    </source>
</evidence>
<dbReference type="EMBL" id="PGTL01000007">
    <property type="protein sequence ID" value="PJF42888.1"/>
    <property type="molecule type" value="Genomic_DNA"/>
</dbReference>
<dbReference type="GO" id="GO:0051287">
    <property type="term" value="F:NAD binding"/>
    <property type="evidence" value="ECO:0007669"/>
    <property type="project" value="InterPro"/>
</dbReference>
<evidence type="ECO:0000259" key="10">
    <source>
        <dbReference type="Pfam" id="PF02826"/>
    </source>
</evidence>
<comment type="similarity">
    <text evidence="2 8">Belongs to the D-isomer specific 2-hydroxyacid dehydrogenase family.</text>
</comment>
<evidence type="ECO:0000256" key="7">
    <source>
        <dbReference type="ARBA" id="ARBA00048126"/>
    </source>
</evidence>
<accession>A0A2M8PZB7</accession>
<evidence type="ECO:0000256" key="5">
    <source>
        <dbReference type="ARBA" id="ARBA00023027"/>
    </source>
</evidence>
<dbReference type="Gene3D" id="3.40.50.720">
    <property type="entry name" value="NAD(P)-binding Rossmann-like Domain"/>
    <property type="match status" value="2"/>
</dbReference>
<dbReference type="FunFam" id="3.40.50.720:FF:000021">
    <property type="entry name" value="D-3-phosphoglycerate dehydrogenase"/>
    <property type="match status" value="1"/>
</dbReference>
<evidence type="ECO:0000256" key="4">
    <source>
        <dbReference type="ARBA" id="ARBA00023002"/>
    </source>
</evidence>
<comment type="function">
    <text evidence="1">Catalyzes the reversible oxidation of 3-phospho-D-glycerate to 3-phosphonooxypyruvate, the first step of the phosphorylated L-serine biosynthesis pathway. Also catalyzes the reversible oxidation of 2-hydroxyglutarate to 2-oxoglutarate.</text>
</comment>
<evidence type="ECO:0000313" key="14">
    <source>
        <dbReference type="Proteomes" id="UP000229681"/>
    </source>
</evidence>
<dbReference type="PANTHER" id="PTHR42789">
    <property type="entry name" value="D-ISOMER SPECIFIC 2-HYDROXYACID DEHYDROGENASE FAMILY PROTEIN (AFU_ORTHOLOGUE AFUA_6G10090)"/>
    <property type="match status" value="1"/>
</dbReference>
<proteinExistence type="inferred from homology"/>
<dbReference type="PANTHER" id="PTHR42789:SF1">
    <property type="entry name" value="D-ISOMER SPECIFIC 2-HYDROXYACID DEHYDROGENASE FAMILY PROTEIN (AFU_ORTHOLOGUE AFUA_6G10090)"/>
    <property type="match status" value="1"/>
</dbReference>
<dbReference type="Pfam" id="PF02826">
    <property type="entry name" value="2-Hacid_dh_C"/>
    <property type="match status" value="1"/>
</dbReference>
<evidence type="ECO:0000256" key="8">
    <source>
        <dbReference type="RuleBase" id="RU003719"/>
    </source>
</evidence>
<dbReference type="Pfam" id="PF00389">
    <property type="entry name" value="2-Hacid_dh"/>
    <property type="match status" value="1"/>
</dbReference>
<dbReference type="GO" id="GO:0016616">
    <property type="term" value="F:oxidoreductase activity, acting on the CH-OH group of donors, NAD or NADP as acceptor"/>
    <property type="evidence" value="ECO:0007669"/>
    <property type="project" value="InterPro"/>
</dbReference>
<keyword evidence="5" id="KW-0520">NAD</keyword>
<evidence type="ECO:0000256" key="3">
    <source>
        <dbReference type="ARBA" id="ARBA00013001"/>
    </source>
</evidence>
<evidence type="ECO:0000259" key="9">
    <source>
        <dbReference type="Pfam" id="PF00389"/>
    </source>
</evidence>
<organism evidence="12 13">
    <name type="scientific">Candidatus Thermofonsia Clade 1 bacterium</name>
    <dbReference type="NCBI Taxonomy" id="2364210"/>
    <lineage>
        <taxon>Bacteria</taxon>
        <taxon>Bacillati</taxon>
        <taxon>Chloroflexota</taxon>
        <taxon>Candidatus Thermofontia</taxon>
        <taxon>Candidatus Thermofonsia Clade 1</taxon>
    </lineage>
</organism>
<name>A0A2M8PZB7_9CHLR</name>
<feature type="domain" description="D-isomer specific 2-hydroxyacid dehydrogenase catalytic" evidence="9">
    <location>
        <begin position="4"/>
        <end position="314"/>
    </location>
</feature>
<dbReference type="SUPFAM" id="SSF51735">
    <property type="entry name" value="NAD(P)-binding Rossmann-fold domains"/>
    <property type="match status" value="1"/>
</dbReference>
<evidence type="ECO:0000313" key="12">
    <source>
        <dbReference type="EMBL" id="PJF42888.1"/>
    </source>
</evidence>
<dbReference type="InterPro" id="IPR006140">
    <property type="entry name" value="D-isomer_DH_NAD-bd"/>
</dbReference>